<reference evidence="2" key="1">
    <citation type="journal article" date="2022" name="G3 (Bethesda)">
        <title>Unveiling the complete genome sequence of Alicyclobacillus acidoterrestris DSM 3922T, a taint-producing strain.</title>
        <authorList>
            <person name="Leonardo I.C."/>
            <person name="Barreto Crespo M.T."/>
            <person name="Gaspar F.B."/>
        </authorList>
    </citation>
    <scope>NUCLEOTIDE SEQUENCE [LARGE SCALE GENOMIC DNA]</scope>
    <source>
        <strain evidence="2">DSM 3922</strain>
    </source>
</reference>
<evidence type="ECO:0000313" key="1">
    <source>
        <dbReference type="EMBL" id="UNO47566.1"/>
    </source>
</evidence>
<dbReference type="Proteomes" id="UP000829401">
    <property type="component" value="Chromosome"/>
</dbReference>
<name>T0C9C4_ALIAG</name>
<dbReference type="Pfam" id="PF01904">
    <property type="entry name" value="DUF72"/>
    <property type="match status" value="1"/>
</dbReference>
<evidence type="ECO:0000313" key="2">
    <source>
        <dbReference type="Proteomes" id="UP000829401"/>
    </source>
</evidence>
<dbReference type="PANTHER" id="PTHR30348:SF13">
    <property type="entry name" value="UPF0759 PROTEIN YUNF"/>
    <property type="match status" value="1"/>
</dbReference>
<dbReference type="InterPro" id="IPR002763">
    <property type="entry name" value="DUF72"/>
</dbReference>
<protein>
    <submittedName>
        <fullName evidence="1">DUF72 domain-containing protein</fullName>
    </submittedName>
</protein>
<dbReference type="SUPFAM" id="SSF117396">
    <property type="entry name" value="TM1631-like"/>
    <property type="match status" value="1"/>
</dbReference>
<dbReference type="PANTHER" id="PTHR30348">
    <property type="entry name" value="UNCHARACTERIZED PROTEIN YECE"/>
    <property type="match status" value="1"/>
</dbReference>
<keyword evidence="2" id="KW-1185">Reference proteome</keyword>
<dbReference type="RefSeq" id="WP_021295761.1">
    <property type="nucleotide sequence ID" value="NZ_AURB01000101.1"/>
</dbReference>
<sequence length="313" mass="35903">MYYKCGAVKGSKTLCIAPLFKGIGGVLVIRAGTCAFQDHDSFYPRSISPRERLRYYARYFSVVEIDSTFYGLLRAGTWEKWLTLVPDNFLFHVKAHKAMTLHDRSLDRDARRVLVREFMDSLAPVHARGQLGCVLLQFPPWFGASRIHVATVERIVDMCQGYGVTVAIEFRERSWFATPERSESTLAWLRRLGAVHVICDEPDAGVGSVPLVPALTNRAFGLLRMHGRNREMWDKPGLKSSKERFDYRYTKLELEALWPVLAPLTESVDEFHILMNNNSNNDAVWNTFDWLELLHLADKPRPTLDTSEQLRLL</sequence>
<organism evidence="1 2">
    <name type="scientific">Alicyclobacillus acidoterrestris (strain ATCC 49025 / DSM 3922 / CIP 106132 / NCIMB 13137 / GD3B)</name>
    <dbReference type="NCBI Taxonomy" id="1356854"/>
    <lineage>
        <taxon>Bacteria</taxon>
        <taxon>Bacillati</taxon>
        <taxon>Bacillota</taxon>
        <taxon>Bacilli</taxon>
        <taxon>Bacillales</taxon>
        <taxon>Alicyclobacillaceae</taxon>
        <taxon>Alicyclobacillus</taxon>
    </lineage>
</organism>
<proteinExistence type="predicted"/>
<dbReference type="STRING" id="1356854.N007_04185"/>
<dbReference type="eggNOG" id="COG1801">
    <property type="taxonomic scope" value="Bacteria"/>
</dbReference>
<dbReference type="KEGG" id="aaco:K1I37_12745"/>
<dbReference type="AlphaFoldDB" id="T0C9C4"/>
<accession>A0A9E6ZI76</accession>
<accession>T0C9C4</accession>
<gene>
    <name evidence="1" type="ORF">K1I37_12745</name>
</gene>
<dbReference type="Gene3D" id="3.20.20.410">
    <property type="entry name" value="Protein of unknown function UPF0759"/>
    <property type="match status" value="1"/>
</dbReference>
<dbReference type="InterPro" id="IPR036520">
    <property type="entry name" value="UPF0759_sf"/>
</dbReference>
<dbReference type="EMBL" id="CP080467">
    <property type="protein sequence ID" value="UNO47566.1"/>
    <property type="molecule type" value="Genomic_DNA"/>
</dbReference>